<protein>
    <submittedName>
        <fullName evidence="3">Enoyl-CoA hydratase/isomerase family protein</fullName>
    </submittedName>
</protein>
<dbReference type="InterPro" id="IPR014748">
    <property type="entry name" value="Enoyl-CoA_hydra_C"/>
</dbReference>
<dbReference type="FunFam" id="3.90.226.10:FF:000009">
    <property type="entry name" value="Carnitinyl-CoA dehydratase"/>
    <property type="match status" value="1"/>
</dbReference>
<dbReference type="InterPro" id="IPR029045">
    <property type="entry name" value="ClpP/crotonase-like_dom_sf"/>
</dbReference>
<evidence type="ECO:0000256" key="2">
    <source>
        <dbReference type="ARBA" id="ARBA00023239"/>
    </source>
</evidence>
<comment type="caution">
    <text evidence="3">The sequence shown here is derived from an EMBL/GenBank/DDBJ whole genome shotgun (WGS) entry which is preliminary data.</text>
</comment>
<dbReference type="Proteomes" id="UP000769766">
    <property type="component" value="Unassembled WGS sequence"/>
</dbReference>
<evidence type="ECO:0000313" key="4">
    <source>
        <dbReference type="Proteomes" id="UP000769766"/>
    </source>
</evidence>
<dbReference type="CDD" id="cd06558">
    <property type="entry name" value="crotonase-like"/>
    <property type="match status" value="1"/>
</dbReference>
<name>A0A932CNV2_UNCTE</name>
<dbReference type="EMBL" id="JACPRF010000239">
    <property type="protein sequence ID" value="MBI2876800.1"/>
    <property type="molecule type" value="Genomic_DNA"/>
</dbReference>
<comment type="similarity">
    <text evidence="1">Belongs to the enoyl-CoA hydratase/isomerase family.</text>
</comment>
<dbReference type="PANTHER" id="PTHR11941">
    <property type="entry name" value="ENOYL-COA HYDRATASE-RELATED"/>
    <property type="match status" value="1"/>
</dbReference>
<dbReference type="FunFam" id="1.10.12.10:FF:000001">
    <property type="entry name" value="Probable enoyl-CoA hydratase, mitochondrial"/>
    <property type="match status" value="1"/>
</dbReference>
<dbReference type="InterPro" id="IPR001753">
    <property type="entry name" value="Enoyl-CoA_hydra/iso"/>
</dbReference>
<proteinExistence type="inferred from homology"/>
<dbReference type="Gene3D" id="1.10.12.10">
    <property type="entry name" value="Lyase 2-enoyl-coa Hydratase, Chain A, domain 2"/>
    <property type="match status" value="1"/>
</dbReference>
<dbReference type="GO" id="GO:0006635">
    <property type="term" value="P:fatty acid beta-oxidation"/>
    <property type="evidence" value="ECO:0007669"/>
    <property type="project" value="TreeGrafter"/>
</dbReference>
<dbReference type="GO" id="GO:0016836">
    <property type="term" value="F:hydro-lyase activity"/>
    <property type="evidence" value="ECO:0007669"/>
    <property type="project" value="UniProtKB-ARBA"/>
</dbReference>
<dbReference type="AlphaFoldDB" id="A0A932CNV2"/>
<dbReference type="Gene3D" id="3.90.226.10">
    <property type="entry name" value="2-enoyl-CoA Hydratase, Chain A, domain 1"/>
    <property type="match status" value="1"/>
</dbReference>
<evidence type="ECO:0000256" key="1">
    <source>
        <dbReference type="ARBA" id="ARBA00005254"/>
    </source>
</evidence>
<sequence length="262" mass="28205">MELQNISYQTIDRVALITINRPHSLNALDSDTLGELEQVILRIERERSGEIGAAIITGAGEKALSSGADIGEIWNLLPPESPSLSRRGQAVFNRIEGLEKPVIAAINGYALGAGLELALACTLRVASETAQFGFPEVGRGIIPGYGGTQRLPRLIGKGRALELILTGGMIDASEAYRIGLVNRVVPPVQLVETSLQLAQEILKNAPVAIRLALQAVNHGVNMDLERGLAHEANLFGICFTTEDKQEGVQAFKEKRPPVFKGR</sequence>
<accession>A0A932CNV2</accession>
<reference evidence="3" key="1">
    <citation type="submission" date="2020-07" db="EMBL/GenBank/DDBJ databases">
        <title>Huge and variable diversity of episymbiotic CPR bacteria and DPANN archaea in groundwater ecosystems.</title>
        <authorList>
            <person name="He C.Y."/>
            <person name="Keren R."/>
            <person name="Whittaker M."/>
            <person name="Farag I.F."/>
            <person name="Doudna J."/>
            <person name="Cate J.H.D."/>
            <person name="Banfield J.F."/>
        </authorList>
    </citation>
    <scope>NUCLEOTIDE SEQUENCE</scope>
    <source>
        <strain evidence="3">NC_groundwater_672_Ag_B-0.1um_62_36</strain>
    </source>
</reference>
<gene>
    <name evidence="3" type="ORF">HYY20_07955</name>
</gene>
<dbReference type="Pfam" id="PF00378">
    <property type="entry name" value="ECH_1"/>
    <property type="match status" value="1"/>
</dbReference>
<dbReference type="SUPFAM" id="SSF52096">
    <property type="entry name" value="ClpP/crotonase"/>
    <property type="match status" value="1"/>
</dbReference>
<evidence type="ECO:0000313" key="3">
    <source>
        <dbReference type="EMBL" id="MBI2876800.1"/>
    </source>
</evidence>
<keyword evidence="2" id="KW-0456">Lyase</keyword>
<organism evidence="3 4">
    <name type="scientific">Tectimicrobiota bacterium</name>
    <dbReference type="NCBI Taxonomy" id="2528274"/>
    <lineage>
        <taxon>Bacteria</taxon>
        <taxon>Pseudomonadati</taxon>
        <taxon>Nitrospinota/Tectimicrobiota group</taxon>
        <taxon>Candidatus Tectimicrobiota</taxon>
    </lineage>
</organism>
<dbReference type="PANTHER" id="PTHR11941:SF54">
    <property type="entry name" value="ENOYL-COA HYDRATASE, MITOCHONDRIAL"/>
    <property type="match status" value="1"/>
</dbReference>